<accession>A0A1S1WUA2</accession>
<dbReference type="PROSITE" id="PS51833">
    <property type="entry name" value="HDOD"/>
    <property type="match status" value="1"/>
</dbReference>
<dbReference type="EMBL" id="MKCS01000003">
    <property type="protein sequence ID" value="OHX10771.1"/>
    <property type="molecule type" value="Genomic_DNA"/>
</dbReference>
<keyword evidence="2" id="KW-0808">Transferase</keyword>
<feature type="domain" description="HDOD" evidence="1">
    <location>
        <begin position="15"/>
        <end position="205"/>
    </location>
</feature>
<gene>
    <name evidence="3" type="ORF">BI344_19480</name>
    <name evidence="2" type="ORF">BI347_19855</name>
</gene>
<evidence type="ECO:0000313" key="5">
    <source>
        <dbReference type="Proteomes" id="UP000180280"/>
    </source>
</evidence>
<evidence type="ECO:0000259" key="1">
    <source>
        <dbReference type="PROSITE" id="PS51833"/>
    </source>
</evidence>
<dbReference type="RefSeq" id="WP_071113931.1">
    <property type="nucleotide sequence ID" value="NZ_MKCS01000003.1"/>
</dbReference>
<dbReference type="AlphaFoldDB" id="A0A1S1WUA2"/>
<dbReference type="Gene3D" id="1.10.3210.10">
    <property type="entry name" value="Hypothetical protein af1432"/>
    <property type="match status" value="1"/>
</dbReference>
<dbReference type="SUPFAM" id="SSF109604">
    <property type="entry name" value="HD-domain/PDEase-like"/>
    <property type="match status" value="1"/>
</dbReference>
<organism evidence="2 4">
    <name type="scientific">Chromobacterium sphagni</name>
    <dbReference type="NCBI Taxonomy" id="1903179"/>
    <lineage>
        <taxon>Bacteria</taxon>
        <taxon>Pseudomonadati</taxon>
        <taxon>Pseudomonadota</taxon>
        <taxon>Betaproteobacteria</taxon>
        <taxon>Neisseriales</taxon>
        <taxon>Chromobacteriaceae</taxon>
        <taxon>Chromobacterium</taxon>
    </lineage>
</organism>
<proteinExistence type="predicted"/>
<dbReference type="Proteomes" id="UP000180280">
    <property type="component" value="Unassembled WGS sequence"/>
</dbReference>
<dbReference type="Proteomes" id="UP000180088">
    <property type="component" value="Unassembled WGS sequence"/>
</dbReference>
<keyword evidence="5" id="KW-1185">Reference proteome</keyword>
<protein>
    <submittedName>
        <fullName evidence="2">Histidine kinase</fullName>
    </submittedName>
</protein>
<evidence type="ECO:0000313" key="3">
    <source>
        <dbReference type="EMBL" id="OHX19094.1"/>
    </source>
</evidence>
<dbReference type="GO" id="GO:0016301">
    <property type="term" value="F:kinase activity"/>
    <property type="evidence" value="ECO:0007669"/>
    <property type="project" value="UniProtKB-KW"/>
</dbReference>
<dbReference type="InterPro" id="IPR029016">
    <property type="entry name" value="GAF-like_dom_sf"/>
</dbReference>
<keyword evidence="2" id="KW-0418">Kinase</keyword>
<dbReference type="STRING" id="1903179.BI347_19855"/>
<evidence type="ECO:0000313" key="4">
    <source>
        <dbReference type="Proteomes" id="UP000180088"/>
    </source>
</evidence>
<sequence length="441" mass="49591">MDLNNWAKSIGEKRWPILPDTLNQLTDACARHSDLINFTDLANLCLSDPFLLLDLFRVIGNSRALQRNESIPSVEQTLMLMGLEAVTNRFSKIGALEAVPGQLDPEVYEAVGDWLGRSRVAALLVKEWLSIMGELKVEDCFVAALLYNLPACIYMIQRNQLPDKPLLQEVSEAFNADYGQVLEAFVKNMPLPSGFNALIGQGVPTKRRQLLKLAIATANSLEHGVVRSTWLVGVDTAAKMINVMPELAYMAVVHAVLNVARHPHVIGYTFPARSLLRLPSNAGKMEMKKAAALPGEDQLEHAIRESIRFLANDLKFERVLYYHYEDEGHNLKLRYQVGVAGESPLRKLLLDLEIGSFFGVFTSKPQSFHATPDVRGQLTRRYRDEFFQHVGDHEFALMTLFGGRKLSGVFYVDNARSGRAIDEATYHRFKDLVTRLTQMPH</sequence>
<dbReference type="EMBL" id="MKCT01000048">
    <property type="protein sequence ID" value="OHX19094.1"/>
    <property type="molecule type" value="Genomic_DNA"/>
</dbReference>
<dbReference type="Pfam" id="PF08668">
    <property type="entry name" value="HDOD"/>
    <property type="match status" value="1"/>
</dbReference>
<dbReference type="InterPro" id="IPR013976">
    <property type="entry name" value="HDOD"/>
</dbReference>
<name>A0A1S1WUA2_9NEIS</name>
<dbReference type="Gene3D" id="3.30.450.40">
    <property type="match status" value="1"/>
</dbReference>
<evidence type="ECO:0000313" key="2">
    <source>
        <dbReference type="EMBL" id="OHX10771.1"/>
    </source>
</evidence>
<reference evidence="4 5" key="1">
    <citation type="submission" date="2016-09" db="EMBL/GenBank/DDBJ databases">
        <title>Chromobacterium muskegensis sp. nov., an insecticidal bacterium isolated from Sphagnum bogs.</title>
        <authorList>
            <person name="Sparks M.E."/>
            <person name="Blackburn M.B."/>
            <person name="Gundersen-Rindal D.E."/>
            <person name="Mitchell A."/>
            <person name="Farrar R."/>
            <person name="Kuhar D."/>
        </authorList>
    </citation>
    <scope>NUCLEOTIDE SEQUENCE [LARGE SCALE GENOMIC DNA]</scope>
    <source>
        <strain evidence="3 5">14B-1</strain>
        <strain evidence="2 4">37-2</strain>
    </source>
</reference>
<comment type="caution">
    <text evidence="2">The sequence shown here is derived from an EMBL/GenBank/DDBJ whole genome shotgun (WGS) entry which is preliminary data.</text>
</comment>
<dbReference type="OrthoDB" id="8594276at2"/>